<dbReference type="InterPro" id="IPR002641">
    <property type="entry name" value="PNPLA_dom"/>
</dbReference>
<keyword evidence="3 4" id="KW-0443">Lipid metabolism</keyword>
<feature type="active site" description="Proton acceptor" evidence="4">
    <location>
        <position position="170"/>
    </location>
</feature>
<reference evidence="6" key="2">
    <citation type="journal article" date="2021" name="Microbiome">
        <title>Successional dynamics and alternative stable states in a saline activated sludge microbial community over 9 years.</title>
        <authorList>
            <person name="Wang Y."/>
            <person name="Ye J."/>
            <person name="Ju F."/>
            <person name="Liu L."/>
            <person name="Boyd J.A."/>
            <person name="Deng Y."/>
            <person name="Parks D.H."/>
            <person name="Jiang X."/>
            <person name="Yin X."/>
            <person name="Woodcroft B.J."/>
            <person name="Tyson G.W."/>
            <person name="Hugenholtz P."/>
            <person name="Polz M.F."/>
            <person name="Zhang T."/>
        </authorList>
    </citation>
    <scope>NUCLEOTIDE SEQUENCE</scope>
    <source>
        <strain evidence="6">HKST-UBA01</strain>
    </source>
</reference>
<feature type="active site" description="Nucleophile" evidence="4">
    <location>
        <position position="58"/>
    </location>
</feature>
<dbReference type="SUPFAM" id="SSF52151">
    <property type="entry name" value="FabD/lysophospholipase-like"/>
    <property type="match status" value="1"/>
</dbReference>
<comment type="caution">
    <text evidence="4">Lacks conserved residue(s) required for the propagation of feature annotation.</text>
</comment>
<proteinExistence type="predicted"/>
<dbReference type="Proteomes" id="UP000697710">
    <property type="component" value="Unassembled WGS sequence"/>
</dbReference>
<keyword evidence="1 4" id="KW-0378">Hydrolase</keyword>
<dbReference type="GO" id="GO:0016042">
    <property type="term" value="P:lipid catabolic process"/>
    <property type="evidence" value="ECO:0007669"/>
    <property type="project" value="UniProtKB-UniRule"/>
</dbReference>
<dbReference type="EMBL" id="JAGQHR010000038">
    <property type="protein sequence ID" value="MCA9726517.1"/>
    <property type="molecule type" value="Genomic_DNA"/>
</dbReference>
<dbReference type="Pfam" id="PF01734">
    <property type="entry name" value="Patatin"/>
    <property type="match status" value="1"/>
</dbReference>
<evidence type="ECO:0000313" key="6">
    <source>
        <dbReference type="EMBL" id="MCA9726517.1"/>
    </source>
</evidence>
<reference evidence="6" key="1">
    <citation type="submission" date="2020-04" db="EMBL/GenBank/DDBJ databases">
        <authorList>
            <person name="Zhang T."/>
        </authorList>
    </citation>
    <scope>NUCLEOTIDE SEQUENCE</scope>
    <source>
        <strain evidence="6">HKST-UBA01</strain>
    </source>
</reference>
<sequence>MDSHRSSDLASVSHESAGAACRVGLALSGGAARSVAHIGVLKAFREAGIPIDALAGTSGGAVIAVLYASGLPIAELERVAVGLRRRDLGKITLSRMGIISIRPLESLLRSLIGEARLEELQPPTAIVATNLVRRARQVFRAGDAIQAVLASSAMPHIYRPVEVDGELYTDGSVVEYLPLSALRAYRPLVRVGVHLLPEEYRSRPRHLGHVVASIVNIIQRANALVSQEEADVLVRPAVAPFSPFELVNGRELIEAGYLAAQRQIPRIRQILDERQRWLGELGPGPHDVTREATPST</sequence>
<dbReference type="PANTHER" id="PTHR14226:SF29">
    <property type="entry name" value="NEUROPATHY TARGET ESTERASE SWS"/>
    <property type="match status" value="1"/>
</dbReference>
<feature type="domain" description="PNPLA" evidence="5">
    <location>
        <begin position="25"/>
        <end position="183"/>
    </location>
</feature>
<accession>A0A956LXR1</accession>
<feature type="short sequence motif" description="GXSXG" evidence="4">
    <location>
        <begin position="56"/>
        <end position="60"/>
    </location>
</feature>
<dbReference type="AlphaFoldDB" id="A0A956LXR1"/>
<dbReference type="InterPro" id="IPR016035">
    <property type="entry name" value="Acyl_Trfase/lysoPLipase"/>
</dbReference>
<evidence type="ECO:0000256" key="4">
    <source>
        <dbReference type="PROSITE-ProRule" id="PRU01161"/>
    </source>
</evidence>
<name>A0A956LXR1_UNCEI</name>
<evidence type="ECO:0000313" key="7">
    <source>
        <dbReference type="Proteomes" id="UP000697710"/>
    </source>
</evidence>
<comment type="caution">
    <text evidence="6">The sequence shown here is derived from an EMBL/GenBank/DDBJ whole genome shotgun (WGS) entry which is preliminary data.</text>
</comment>
<dbReference type="Gene3D" id="3.40.1090.10">
    <property type="entry name" value="Cytosolic phospholipase A2 catalytic domain"/>
    <property type="match status" value="1"/>
</dbReference>
<keyword evidence="2 4" id="KW-0442">Lipid degradation</keyword>
<gene>
    <name evidence="6" type="ORF">KC729_02475</name>
</gene>
<evidence type="ECO:0000256" key="1">
    <source>
        <dbReference type="ARBA" id="ARBA00022801"/>
    </source>
</evidence>
<evidence type="ECO:0000256" key="3">
    <source>
        <dbReference type="ARBA" id="ARBA00023098"/>
    </source>
</evidence>
<dbReference type="InterPro" id="IPR050301">
    <property type="entry name" value="NTE"/>
</dbReference>
<dbReference type="PROSITE" id="PS51635">
    <property type="entry name" value="PNPLA"/>
    <property type="match status" value="1"/>
</dbReference>
<dbReference type="PANTHER" id="PTHR14226">
    <property type="entry name" value="NEUROPATHY TARGET ESTERASE/SWISS CHEESE D.MELANOGASTER"/>
    <property type="match status" value="1"/>
</dbReference>
<evidence type="ECO:0000259" key="5">
    <source>
        <dbReference type="PROSITE" id="PS51635"/>
    </source>
</evidence>
<protein>
    <submittedName>
        <fullName evidence="6">Patatin-like phospholipase family protein</fullName>
    </submittedName>
</protein>
<organism evidence="6 7">
    <name type="scientific">Eiseniibacteriota bacterium</name>
    <dbReference type="NCBI Taxonomy" id="2212470"/>
    <lineage>
        <taxon>Bacteria</taxon>
        <taxon>Candidatus Eiseniibacteriota</taxon>
    </lineage>
</organism>
<dbReference type="GO" id="GO:0016787">
    <property type="term" value="F:hydrolase activity"/>
    <property type="evidence" value="ECO:0007669"/>
    <property type="project" value="UniProtKB-UniRule"/>
</dbReference>
<evidence type="ECO:0000256" key="2">
    <source>
        <dbReference type="ARBA" id="ARBA00022963"/>
    </source>
</evidence>